<dbReference type="Proteomes" id="UP001148838">
    <property type="component" value="Unassembled WGS sequence"/>
</dbReference>
<keyword evidence="3" id="KW-1185">Reference proteome</keyword>
<gene>
    <name evidence="2" type="ORF">ANN_04479</name>
</gene>
<name>A0ABQ8T8N5_PERAM</name>
<feature type="compositionally biased region" description="Basic and acidic residues" evidence="1">
    <location>
        <begin position="26"/>
        <end position="65"/>
    </location>
</feature>
<accession>A0ABQ8T8N5</accession>
<evidence type="ECO:0000256" key="1">
    <source>
        <dbReference type="SAM" id="MobiDB-lite"/>
    </source>
</evidence>
<evidence type="ECO:0000313" key="2">
    <source>
        <dbReference type="EMBL" id="KAJ4442886.1"/>
    </source>
</evidence>
<organism evidence="2 3">
    <name type="scientific">Periplaneta americana</name>
    <name type="common">American cockroach</name>
    <name type="synonym">Blatta americana</name>
    <dbReference type="NCBI Taxonomy" id="6978"/>
    <lineage>
        <taxon>Eukaryota</taxon>
        <taxon>Metazoa</taxon>
        <taxon>Ecdysozoa</taxon>
        <taxon>Arthropoda</taxon>
        <taxon>Hexapoda</taxon>
        <taxon>Insecta</taxon>
        <taxon>Pterygota</taxon>
        <taxon>Neoptera</taxon>
        <taxon>Polyneoptera</taxon>
        <taxon>Dictyoptera</taxon>
        <taxon>Blattodea</taxon>
        <taxon>Blattoidea</taxon>
        <taxon>Blattidae</taxon>
        <taxon>Blattinae</taxon>
        <taxon>Periplaneta</taxon>
    </lineage>
</organism>
<comment type="caution">
    <text evidence="2">The sequence shown here is derived from an EMBL/GenBank/DDBJ whole genome shotgun (WGS) entry which is preliminary data.</text>
</comment>
<evidence type="ECO:0000313" key="3">
    <source>
        <dbReference type="Proteomes" id="UP001148838"/>
    </source>
</evidence>
<feature type="region of interest" description="Disordered" evidence="1">
    <location>
        <begin position="1"/>
        <end position="85"/>
    </location>
</feature>
<sequence>MGGEERGEVEGEKEEERRNSRRGKMRKGEMVGEKRGEEEKWKERRKGEIGGEERGEMGGEKEEKRRNGRSTVQKGDLSNFSSVLNLAGDKDPGGIRESIADSWAILPQTLIEPGSISWTESLISPRDSESQASSETRTILKTSPKTVFIIADDR</sequence>
<proteinExistence type="predicted"/>
<feature type="compositionally biased region" description="Polar residues" evidence="1">
    <location>
        <begin position="70"/>
        <end position="84"/>
    </location>
</feature>
<protein>
    <submittedName>
        <fullName evidence="2">Uncharacterized protein</fullName>
    </submittedName>
</protein>
<dbReference type="EMBL" id="JAJSOF020000013">
    <property type="protein sequence ID" value="KAJ4442886.1"/>
    <property type="molecule type" value="Genomic_DNA"/>
</dbReference>
<feature type="compositionally biased region" description="Basic and acidic residues" evidence="1">
    <location>
        <begin position="1"/>
        <end position="18"/>
    </location>
</feature>
<reference evidence="2 3" key="1">
    <citation type="journal article" date="2022" name="Allergy">
        <title>Genome assembly and annotation of Periplaneta americana reveal a comprehensive cockroach allergen profile.</title>
        <authorList>
            <person name="Wang L."/>
            <person name="Xiong Q."/>
            <person name="Saelim N."/>
            <person name="Wang L."/>
            <person name="Nong W."/>
            <person name="Wan A.T."/>
            <person name="Shi M."/>
            <person name="Liu X."/>
            <person name="Cao Q."/>
            <person name="Hui J.H.L."/>
            <person name="Sookrung N."/>
            <person name="Leung T.F."/>
            <person name="Tungtrongchitr A."/>
            <person name="Tsui S.K.W."/>
        </authorList>
    </citation>
    <scope>NUCLEOTIDE SEQUENCE [LARGE SCALE GENOMIC DNA]</scope>
    <source>
        <strain evidence="2">PWHHKU_190912</strain>
    </source>
</reference>